<gene>
    <name evidence="2" type="ORF">ACAOBT_LOCUS34592</name>
</gene>
<comment type="caution">
    <text evidence="2">The sequence shown here is derived from an EMBL/GenBank/DDBJ whole genome shotgun (WGS) entry which is preliminary data.</text>
</comment>
<dbReference type="EMBL" id="CAKOFQ010008630">
    <property type="protein sequence ID" value="CAH2015186.1"/>
    <property type="molecule type" value="Genomic_DNA"/>
</dbReference>
<reference evidence="2" key="1">
    <citation type="submission" date="2022-03" db="EMBL/GenBank/DDBJ databases">
        <authorList>
            <person name="Sayadi A."/>
        </authorList>
    </citation>
    <scope>NUCLEOTIDE SEQUENCE</scope>
</reference>
<dbReference type="SUPFAM" id="SSF47823">
    <property type="entry name" value="lambda integrase-like, N-terminal domain"/>
    <property type="match status" value="1"/>
</dbReference>
<dbReference type="PANTHER" id="PTHR35617:SF3">
    <property type="entry name" value="CORE-BINDING (CB) DOMAIN-CONTAINING PROTEIN"/>
    <property type="match status" value="1"/>
</dbReference>
<organism evidence="2 3">
    <name type="scientific">Acanthoscelides obtectus</name>
    <name type="common">Bean weevil</name>
    <name type="synonym">Bruchus obtectus</name>
    <dbReference type="NCBI Taxonomy" id="200917"/>
    <lineage>
        <taxon>Eukaryota</taxon>
        <taxon>Metazoa</taxon>
        <taxon>Ecdysozoa</taxon>
        <taxon>Arthropoda</taxon>
        <taxon>Hexapoda</taxon>
        <taxon>Insecta</taxon>
        <taxon>Pterygota</taxon>
        <taxon>Neoptera</taxon>
        <taxon>Endopterygota</taxon>
        <taxon>Coleoptera</taxon>
        <taxon>Polyphaga</taxon>
        <taxon>Cucujiformia</taxon>
        <taxon>Chrysomeloidea</taxon>
        <taxon>Chrysomelidae</taxon>
        <taxon>Bruchinae</taxon>
        <taxon>Bruchini</taxon>
        <taxon>Acanthoscelides</taxon>
    </lineage>
</organism>
<dbReference type="Proteomes" id="UP001152888">
    <property type="component" value="Unassembled WGS sequence"/>
</dbReference>
<dbReference type="AlphaFoldDB" id="A0A9P0Q9Z8"/>
<dbReference type="PANTHER" id="PTHR35617">
    <property type="entry name" value="PHAGE_INTEGRASE DOMAIN-CONTAINING PROTEIN"/>
    <property type="match status" value="1"/>
</dbReference>
<accession>A0A9P0Q9Z8</accession>
<protein>
    <submittedName>
        <fullName evidence="2">Uncharacterized protein</fullName>
    </submittedName>
</protein>
<keyword evidence="1" id="KW-0238">DNA-binding</keyword>
<dbReference type="GO" id="GO:0003677">
    <property type="term" value="F:DNA binding"/>
    <property type="evidence" value="ECO:0007669"/>
    <property type="project" value="UniProtKB-KW"/>
</dbReference>
<evidence type="ECO:0000313" key="2">
    <source>
        <dbReference type="EMBL" id="CAH2015186.1"/>
    </source>
</evidence>
<dbReference type="OrthoDB" id="5960276at2759"/>
<dbReference type="InterPro" id="IPR010998">
    <property type="entry name" value="Integrase_recombinase_N"/>
</dbReference>
<sequence>MPSTVENTFPGGWEFIGEAFLRRGVPENGLQAIKASLSPSTLRQYSSKLKKWWQFCISKGYIPFLYSLDAVINFLSDQFQNSCSYSTLNSQYEALALIFEINSSDKTILKRFIKGIFNQRPSRP</sequence>
<dbReference type="Gene3D" id="1.10.150.130">
    <property type="match status" value="1"/>
</dbReference>
<evidence type="ECO:0000313" key="3">
    <source>
        <dbReference type="Proteomes" id="UP001152888"/>
    </source>
</evidence>
<keyword evidence="3" id="KW-1185">Reference proteome</keyword>
<name>A0A9P0Q9Z8_ACAOB</name>
<proteinExistence type="predicted"/>
<evidence type="ECO:0000256" key="1">
    <source>
        <dbReference type="ARBA" id="ARBA00023125"/>
    </source>
</evidence>